<dbReference type="PANTHER" id="PTHR38248:SF2">
    <property type="entry name" value="FUNK1 11"/>
    <property type="match status" value="1"/>
</dbReference>
<dbReference type="Pfam" id="PF17667">
    <property type="entry name" value="Pkinase_fungal"/>
    <property type="match status" value="1"/>
</dbReference>
<dbReference type="PANTHER" id="PTHR38248">
    <property type="entry name" value="FUNK1 6"/>
    <property type="match status" value="1"/>
</dbReference>
<organism evidence="2 3">
    <name type="scientific">Scleroderma citrinum Foug A</name>
    <dbReference type="NCBI Taxonomy" id="1036808"/>
    <lineage>
        <taxon>Eukaryota</taxon>
        <taxon>Fungi</taxon>
        <taxon>Dikarya</taxon>
        <taxon>Basidiomycota</taxon>
        <taxon>Agaricomycotina</taxon>
        <taxon>Agaricomycetes</taxon>
        <taxon>Agaricomycetidae</taxon>
        <taxon>Boletales</taxon>
        <taxon>Sclerodermatineae</taxon>
        <taxon>Sclerodermataceae</taxon>
        <taxon>Scleroderma</taxon>
    </lineage>
</organism>
<sequence>MDNLSEKSIDWTSTQQGFSRIIDPVLLTVRMAHPPKFSTLDSIYKSIGSLPPPRNGRTVQMMDRLTMQELKGSIVHESRSNGGPKFALSFLIDVIFATCRQESIPNVDELTIPLKAIHIRNNHLREKFTGYPESSEVSLYDSQTEGWNWAFDPGDAEEVGGSMVGQSNGTPLCQEKEFTHFLNTVSMAIKHKLHTSETKSELSRIFTTHRCWMADWSDCIMPSTYHYDRKPDLVLLENELVPRDEISWKSPKVLAELTRESFTPTAHIARTLDTKAYLIMIEQPWRRFVLTLSFSKFKLHLHYYNHSGGSISPPFHLQRDPQEFLFILTCVVFGPRSCIGFDNTINILPKVPVPSPLSMPSSTSLAPTNHIPIISSLPPSTQEIYGTIRVRHDVYEVLDILFSSTGFIGRGMVCYLVRCSGRTYVITDHWVAGDPLHEVNMLMRVQGIEGVPSFVDCWQVEVVDDIVEKMERYQEEHFRSKMKSIRTHIHLVTTPRVRPLTHFTSRKELVIAIWGILRSKYNSFVLTCCNQTNTFIVQKQAVEEKHVLHRNCSVNNGMIEDRPDRPTGSLIDWEHAVQITKSNEYDVGGTVS</sequence>
<dbReference type="InParanoid" id="A0A0C3DQ91"/>
<dbReference type="Proteomes" id="UP000053989">
    <property type="component" value="Unassembled WGS sequence"/>
</dbReference>
<proteinExistence type="predicted"/>
<accession>A0A0C3DQ91</accession>
<name>A0A0C3DQ91_9AGAM</name>
<dbReference type="STRING" id="1036808.A0A0C3DQ91"/>
<evidence type="ECO:0000313" key="3">
    <source>
        <dbReference type="Proteomes" id="UP000053989"/>
    </source>
</evidence>
<reference evidence="3" key="2">
    <citation type="submission" date="2015-01" db="EMBL/GenBank/DDBJ databases">
        <title>Evolutionary Origins and Diversification of the Mycorrhizal Mutualists.</title>
        <authorList>
            <consortium name="DOE Joint Genome Institute"/>
            <consortium name="Mycorrhizal Genomics Consortium"/>
            <person name="Kohler A."/>
            <person name="Kuo A."/>
            <person name="Nagy L.G."/>
            <person name="Floudas D."/>
            <person name="Copeland A."/>
            <person name="Barry K.W."/>
            <person name="Cichocki N."/>
            <person name="Veneault-Fourrey C."/>
            <person name="LaButti K."/>
            <person name="Lindquist E.A."/>
            <person name="Lipzen A."/>
            <person name="Lundell T."/>
            <person name="Morin E."/>
            <person name="Murat C."/>
            <person name="Riley R."/>
            <person name="Ohm R."/>
            <person name="Sun H."/>
            <person name="Tunlid A."/>
            <person name="Henrissat B."/>
            <person name="Grigoriev I.V."/>
            <person name="Hibbett D.S."/>
            <person name="Martin F."/>
        </authorList>
    </citation>
    <scope>NUCLEOTIDE SEQUENCE [LARGE SCALE GENOMIC DNA]</scope>
    <source>
        <strain evidence="3">Foug A</strain>
    </source>
</reference>
<evidence type="ECO:0000313" key="2">
    <source>
        <dbReference type="EMBL" id="KIM58161.1"/>
    </source>
</evidence>
<dbReference type="InterPro" id="IPR040976">
    <property type="entry name" value="Pkinase_fungal"/>
</dbReference>
<reference evidence="2 3" key="1">
    <citation type="submission" date="2014-04" db="EMBL/GenBank/DDBJ databases">
        <authorList>
            <consortium name="DOE Joint Genome Institute"/>
            <person name="Kuo A."/>
            <person name="Kohler A."/>
            <person name="Nagy L.G."/>
            <person name="Floudas D."/>
            <person name="Copeland A."/>
            <person name="Barry K.W."/>
            <person name="Cichocki N."/>
            <person name="Veneault-Fourrey C."/>
            <person name="LaButti K."/>
            <person name="Lindquist E.A."/>
            <person name="Lipzen A."/>
            <person name="Lundell T."/>
            <person name="Morin E."/>
            <person name="Murat C."/>
            <person name="Sun H."/>
            <person name="Tunlid A."/>
            <person name="Henrissat B."/>
            <person name="Grigoriev I.V."/>
            <person name="Hibbett D.S."/>
            <person name="Martin F."/>
            <person name="Nordberg H.P."/>
            <person name="Cantor M.N."/>
            <person name="Hua S.X."/>
        </authorList>
    </citation>
    <scope>NUCLEOTIDE SEQUENCE [LARGE SCALE GENOMIC DNA]</scope>
    <source>
        <strain evidence="2 3">Foug A</strain>
    </source>
</reference>
<protein>
    <recommendedName>
        <fullName evidence="1">Fungal-type protein kinase domain-containing protein</fullName>
    </recommendedName>
</protein>
<evidence type="ECO:0000259" key="1">
    <source>
        <dbReference type="Pfam" id="PF17667"/>
    </source>
</evidence>
<dbReference type="EMBL" id="KN822090">
    <property type="protein sequence ID" value="KIM58161.1"/>
    <property type="molecule type" value="Genomic_DNA"/>
</dbReference>
<gene>
    <name evidence="2" type="ORF">SCLCIDRAFT_1191816</name>
</gene>
<dbReference type="AlphaFoldDB" id="A0A0C3DQ91"/>
<dbReference type="OrthoDB" id="5569250at2759"/>
<dbReference type="HOGENOM" id="CLU_032671_0_0_1"/>
<feature type="domain" description="Fungal-type protein kinase" evidence="1">
    <location>
        <begin position="230"/>
        <end position="515"/>
    </location>
</feature>
<keyword evidence="3" id="KW-1185">Reference proteome</keyword>